<evidence type="ECO:0008006" key="3">
    <source>
        <dbReference type="Google" id="ProtNLM"/>
    </source>
</evidence>
<sequence length="117" mass="14068">MWKSELKKEENIKTICKQLINLYKSLSNIKGQSKVHPDYKKDSSFLNYWVNMIISEYRHNDQNCVHNFSNLMEDHCMTTFSKLNELSELLYDIKGDEFNKINILFNLYENYINFKVV</sequence>
<accession>A0A0J9U0N2</accession>
<name>A0A0J9U0N2_PLAVI</name>
<gene>
    <name evidence="1" type="ORF">PVNG_06052</name>
</gene>
<organism evidence="1 2">
    <name type="scientific">Plasmodium vivax North Korean</name>
    <dbReference type="NCBI Taxonomy" id="1035514"/>
    <lineage>
        <taxon>Eukaryota</taxon>
        <taxon>Sar</taxon>
        <taxon>Alveolata</taxon>
        <taxon>Apicomplexa</taxon>
        <taxon>Aconoidasida</taxon>
        <taxon>Haemosporida</taxon>
        <taxon>Plasmodiidae</taxon>
        <taxon>Plasmodium</taxon>
        <taxon>Plasmodium (Plasmodium)</taxon>
    </lineage>
</organism>
<proteinExistence type="predicted"/>
<evidence type="ECO:0000313" key="2">
    <source>
        <dbReference type="Proteomes" id="UP000053239"/>
    </source>
</evidence>
<protein>
    <recommendedName>
        <fullName evidence="3">PIR Superfamily Protein</fullName>
    </recommendedName>
</protein>
<dbReference type="AlphaFoldDB" id="A0A0J9U0N2"/>
<reference evidence="1 2" key="1">
    <citation type="submission" date="2011-09" db="EMBL/GenBank/DDBJ databases">
        <title>The Genome Sequence of Plasmodium vivax North Korean.</title>
        <authorList>
            <consortium name="The Broad Institute Genome Sequencing Platform"/>
            <consortium name="The Broad Institute Genome Sequencing Center for Infectious Disease"/>
            <person name="Neafsey D."/>
            <person name="Carlton J."/>
            <person name="Barnwell J."/>
            <person name="Collins W."/>
            <person name="Escalante A."/>
            <person name="Mullikin J."/>
            <person name="Saul A."/>
            <person name="Guigo R."/>
            <person name="Camara F."/>
            <person name="Young S.K."/>
            <person name="Zeng Q."/>
            <person name="Gargeya S."/>
            <person name="Fitzgerald M."/>
            <person name="Haas B."/>
            <person name="Abouelleil A."/>
            <person name="Alvarado L."/>
            <person name="Arachchi H.M."/>
            <person name="Berlin A."/>
            <person name="Brown A."/>
            <person name="Chapman S.B."/>
            <person name="Chen Z."/>
            <person name="Dunbar C."/>
            <person name="Freedman E."/>
            <person name="Gearin G."/>
            <person name="Gellesch M."/>
            <person name="Goldberg J."/>
            <person name="Griggs A."/>
            <person name="Gujja S."/>
            <person name="Heiman D."/>
            <person name="Howarth C."/>
            <person name="Larson L."/>
            <person name="Lui A."/>
            <person name="MacDonald P.J.P."/>
            <person name="Montmayeur A."/>
            <person name="Murphy C."/>
            <person name="Neiman D."/>
            <person name="Pearson M."/>
            <person name="Priest M."/>
            <person name="Roberts A."/>
            <person name="Saif S."/>
            <person name="Shea T."/>
            <person name="Shenoy N."/>
            <person name="Sisk P."/>
            <person name="Stolte C."/>
            <person name="Sykes S."/>
            <person name="Wortman J."/>
            <person name="Nusbaum C."/>
            <person name="Birren B."/>
        </authorList>
    </citation>
    <scope>NUCLEOTIDE SEQUENCE [LARGE SCALE GENOMIC DNA]</scope>
    <source>
        <strain evidence="1 2">North Korean</strain>
    </source>
</reference>
<evidence type="ECO:0000313" key="1">
    <source>
        <dbReference type="EMBL" id="KNA01590.1"/>
    </source>
</evidence>
<dbReference type="Proteomes" id="UP000053239">
    <property type="component" value="Unassembled WGS sequence"/>
</dbReference>
<dbReference type="EMBL" id="KQ235251">
    <property type="protein sequence ID" value="KNA01590.1"/>
    <property type="molecule type" value="Genomic_DNA"/>
</dbReference>
<dbReference type="OrthoDB" id="10382873at2759"/>